<dbReference type="SUPFAM" id="SSF54292">
    <property type="entry name" value="2Fe-2S ferredoxin-like"/>
    <property type="match status" value="1"/>
</dbReference>
<dbReference type="AlphaFoldDB" id="A0AAW7ZGM8"/>
<dbReference type="Gene3D" id="3.50.50.60">
    <property type="entry name" value="FAD/NAD(P)-binding domain"/>
    <property type="match status" value="2"/>
</dbReference>
<evidence type="ECO:0000259" key="8">
    <source>
        <dbReference type="PROSITE" id="PS51669"/>
    </source>
</evidence>
<dbReference type="Proteomes" id="UP001172911">
    <property type="component" value="Unassembled WGS sequence"/>
</dbReference>
<dbReference type="PRINTS" id="PR00419">
    <property type="entry name" value="ADXRDTASE"/>
</dbReference>
<keyword evidence="4" id="KW-0408">Iron</keyword>
<evidence type="ECO:0000313" key="9">
    <source>
        <dbReference type="EMBL" id="MDO7788581.1"/>
    </source>
</evidence>
<dbReference type="Pfam" id="PF22117">
    <property type="entry name" value="Fer4_Nqo3"/>
    <property type="match status" value="1"/>
</dbReference>
<dbReference type="Gene3D" id="3.10.20.740">
    <property type="match status" value="1"/>
</dbReference>
<sequence>MSRVKIYIDGKETFADRGSNLLEVARKNGCRIPSLCHDPRLEPFGSCRLCLVEVEGARGPVQSCGATVQEGMAVKTNTAKIKELRRMATEFLLSEHCGDCIAPCQLACPAEIDIQGFVAHIANGQSGEAAKLIREKLPLPSSVGRVCPRFCEKECRRNLVDEPVSICALKRFAGDFELAAGISFMPKVKADTGKQVAVVGGGPAGLAAAYYLSLEGHRVTIFDAAPKLGGMMRYGIPEYRLPKEVLDQEIEVITSLCENVFTNKVMGRDFTINQLKLMGYDAVFLSLGSWANQSLGLPGEELAGVYSGIQFLREIASSRTVPVGNRVVVIGGGNTAMDAARTSVRLGAEEVTVVYRRSRNEMPASLHEIEQAEEEGVNFELLTAPVGFIGENGRVRAISCIRMRLGEPDSSGRRRPVPVQGSAFEIPVDTVITATGQKLDLTSLQGSSEVTLGRRNVIEVNKATLQGNIDWIFAGGDCVTGPATVVEAVAAGRRAARSIDLYLQDKEVIPQERAFNCSKGTLGDLEPEEFEQKEKIPRAPIPTMIPEKRKHSFCEFEDVYSQDMALQEANRCLSCGCLDVFNCRLREYATEFKVNTDRLGTGKKTHAILEGHPYIVSDPNKCVLCGNCIRVCQEIMGIGALGFVGRGSETVVMPSMNNPLSETICTSCAQCVEICPTGALTMKNSLAKPGPWRLEKVESVCPHCSIGCRLDLGVTGEQVVSVTSSKKNSIGYLGDLCGKGSFDYSIIKGSRRLTKPLVNKKGILESVEWTEALEKAKEVFKEVRESAGLDSIAVVAAPGLTNEENYLAYKLGRTVLGSDLVLGAVPAAVLPGVAREQIPTFTDMVNSDLILAVSENGFEKYPVISAKFRRAVKQGSKLLTLSYTTTGQDSLAYASLKIPRRKYQDIFRAFSNYVMQYNLIDPEALRKYPGEIELAREEFEDNFYQLVSSLWVKPQKVVDFIHQIIRANNPVIVVDGCSVTNQELELINIFALITGNLGIQGRGIITLYPHSNIQGQLNVGLQLGETNYSKLLEKIQAGKVQGLLIIGDGSALDQQLFQPEVRKVVITPLINEGLTADVILPGSILAETSGSVTNSEGKVQGLMPALRPPGGKENWQILLELAQALGYEMGYQEPKKIFGDMVNQVMKK</sequence>
<reference evidence="9" key="1">
    <citation type="journal article" date="2023" name="J. Hazard. Mater.">
        <title>Anaerobic biodegradation of pyrene and benzo[a]pyrene by a new sulfate-reducing Desulforamulus aquiferis strain DSA.</title>
        <authorList>
            <person name="Zhang Z."/>
            <person name="Sun J."/>
            <person name="Gong X."/>
            <person name="Wang C."/>
            <person name="Wang H."/>
        </authorList>
    </citation>
    <scope>NUCLEOTIDE SEQUENCE</scope>
    <source>
        <strain evidence="9">DSA</strain>
    </source>
</reference>
<dbReference type="Pfam" id="PF04879">
    <property type="entry name" value="Molybdop_Fe4S4"/>
    <property type="match status" value="1"/>
</dbReference>
<keyword evidence="3" id="KW-0677">Repeat</keyword>
<dbReference type="RefSeq" id="WP_304544644.1">
    <property type="nucleotide sequence ID" value="NZ_JARPTC010000022.1"/>
</dbReference>
<protein>
    <submittedName>
        <fullName evidence="9">FAD-dependent oxidoreductase</fullName>
    </submittedName>
</protein>
<dbReference type="PROSITE" id="PS51085">
    <property type="entry name" value="2FE2S_FER_2"/>
    <property type="match status" value="1"/>
</dbReference>
<organism evidence="9 10">
    <name type="scientific">Desulforamulus aquiferis</name>
    <dbReference type="NCBI Taxonomy" id="1397668"/>
    <lineage>
        <taxon>Bacteria</taxon>
        <taxon>Bacillati</taxon>
        <taxon>Bacillota</taxon>
        <taxon>Clostridia</taxon>
        <taxon>Eubacteriales</taxon>
        <taxon>Peptococcaceae</taxon>
        <taxon>Desulforamulus</taxon>
    </lineage>
</organism>
<dbReference type="PANTHER" id="PTHR42783">
    <property type="entry name" value="GLUTAMATE SYNTHASE [NADPH] SMALL CHAIN"/>
    <property type="match status" value="1"/>
</dbReference>
<dbReference type="GO" id="GO:0016491">
    <property type="term" value="F:oxidoreductase activity"/>
    <property type="evidence" value="ECO:0007669"/>
    <property type="project" value="InterPro"/>
</dbReference>
<dbReference type="InterPro" id="IPR028261">
    <property type="entry name" value="DPD_II"/>
</dbReference>
<feature type="domain" description="4Fe-4S ferredoxin-type" evidence="7">
    <location>
        <begin position="656"/>
        <end position="685"/>
    </location>
</feature>
<keyword evidence="5" id="KW-0411">Iron-sulfur</keyword>
<dbReference type="FunFam" id="3.30.70.20:FF:000035">
    <property type="entry name" value="Iron hydrogenase 1"/>
    <property type="match status" value="1"/>
</dbReference>
<dbReference type="EMBL" id="JARPTC010000022">
    <property type="protein sequence ID" value="MDO7788581.1"/>
    <property type="molecule type" value="Genomic_DNA"/>
</dbReference>
<evidence type="ECO:0000313" key="10">
    <source>
        <dbReference type="Proteomes" id="UP001172911"/>
    </source>
</evidence>
<evidence type="ECO:0000256" key="1">
    <source>
        <dbReference type="ARBA" id="ARBA00022485"/>
    </source>
</evidence>
<dbReference type="SUPFAM" id="SSF53706">
    <property type="entry name" value="Formate dehydrogenase/DMSO reductase, domains 1-3"/>
    <property type="match status" value="1"/>
</dbReference>
<dbReference type="Pfam" id="PF07992">
    <property type="entry name" value="Pyr_redox_2"/>
    <property type="match status" value="1"/>
</dbReference>
<dbReference type="InterPro" id="IPR006963">
    <property type="entry name" value="Mopterin_OxRdtase_4Fe-4S_dom"/>
</dbReference>
<evidence type="ECO:0000256" key="5">
    <source>
        <dbReference type="ARBA" id="ARBA00023014"/>
    </source>
</evidence>
<dbReference type="InterPro" id="IPR054351">
    <property type="entry name" value="NADH_UbQ_OxRdtase_ferredoxin"/>
</dbReference>
<keyword evidence="2" id="KW-0479">Metal-binding</keyword>
<dbReference type="PANTHER" id="PTHR42783:SF3">
    <property type="entry name" value="GLUTAMATE SYNTHASE [NADPH] SMALL CHAIN-RELATED"/>
    <property type="match status" value="1"/>
</dbReference>
<evidence type="ECO:0000256" key="4">
    <source>
        <dbReference type="ARBA" id="ARBA00023004"/>
    </source>
</evidence>
<dbReference type="InterPro" id="IPR017896">
    <property type="entry name" value="4Fe4S_Fe-S-bd"/>
</dbReference>
<evidence type="ECO:0000256" key="3">
    <source>
        <dbReference type="ARBA" id="ARBA00022737"/>
    </source>
</evidence>
<evidence type="ECO:0000259" key="7">
    <source>
        <dbReference type="PROSITE" id="PS51379"/>
    </source>
</evidence>
<dbReference type="InterPro" id="IPR001041">
    <property type="entry name" value="2Fe-2S_ferredoxin-type"/>
</dbReference>
<dbReference type="PROSITE" id="PS00198">
    <property type="entry name" value="4FE4S_FER_1"/>
    <property type="match status" value="1"/>
</dbReference>
<feature type="domain" description="2Fe-2S ferredoxin-type" evidence="6">
    <location>
        <begin position="2"/>
        <end position="80"/>
    </location>
</feature>
<dbReference type="Gene3D" id="3.40.50.740">
    <property type="match status" value="2"/>
</dbReference>
<dbReference type="Gene3D" id="2.20.25.90">
    <property type="entry name" value="ADC-like domains"/>
    <property type="match status" value="1"/>
</dbReference>
<dbReference type="PROSITE" id="PS51669">
    <property type="entry name" value="4FE4S_MOW_BIS_MGD"/>
    <property type="match status" value="1"/>
</dbReference>
<dbReference type="InterPro" id="IPR036010">
    <property type="entry name" value="2Fe-2S_ferredoxin-like_sf"/>
</dbReference>
<proteinExistence type="predicted"/>
<dbReference type="GO" id="GO:0046872">
    <property type="term" value="F:metal ion binding"/>
    <property type="evidence" value="ECO:0007669"/>
    <property type="project" value="UniProtKB-KW"/>
</dbReference>
<evidence type="ECO:0000259" key="6">
    <source>
        <dbReference type="PROSITE" id="PS51085"/>
    </source>
</evidence>
<name>A0AAW7ZGM8_9FIRM</name>
<dbReference type="InterPro" id="IPR017900">
    <property type="entry name" value="4Fe4S_Fe_S_CS"/>
</dbReference>
<dbReference type="SUPFAM" id="SSF54862">
    <property type="entry name" value="4Fe-4S ferredoxins"/>
    <property type="match status" value="1"/>
</dbReference>
<reference evidence="9" key="2">
    <citation type="submission" date="2023-03" db="EMBL/GenBank/DDBJ databases">
        <authorList>
            <person name="Zhang Z."/>
        </authorList>
    </citation>
    <scope>NUCLEOTIDE SEQUENCE</scope>
    <source>
        <strain evidence="9">DSA</strain>
    </source>
</reference>
<dbReference type="Pfam" id="PF14691">
    <property type="entry name" value="Fer4_20"/>
    <property type="match status" value="1"/>
</dbReference>
<dbReference type="CDD" id="cd00207">
    <property type="entry name" value="fer2"/>
    <property type="match status" value="1"/>
</dbReference>
<dbReference type="Pfam" id="PF13510">
    <property type="entry name" value="Fer2_4"/>
    <property type="match status" value="1"/>
</dbReference>
<dbReference type="InterPro" id="IPR023753">
    <property type="entry name" value="FAD/NAD-binding_dom"/>
</dbReference>
<accession>A0AAW7ZGM8</accession>
<feature type="domain" description="4Fe-4S Mo/W bis-MGD-type" evidence="8">
    <location>
        <begin position="694"/>
        <end position="751"/>
    </location>
</feature>
<dbReference type="SMART" id="SM00926">
    <property type="entry name" value="Molybdop_Fe4S4"/>
    <property type="match status" value="1"/>
</dbReference>
<dbReference type="Gene3D" id="3.40.228.10">
    <property type="entry name" value="Dimethylsulfoxide Reductase, domain 2"/>
    <property type="match status" value="1"/>
</dbReference>
<dbReference type="PROSITE" id="PS51379">
    <property type="entry name" value="4FE4S_FER_2"/>
    <property type="match status" value="2"/>
</dbReference>
<comment type="caution">
    <text evidence="9">The sequence shown here is derived from an EMBL/GenBank/DDBJ whole genome shotgun (WGS) entry which is preliminary data.</text>
</comment>
<dbReference type="SUPFAM" id="SSF51971">
    <property type="entry name" value="Nucleotide-binding domain"/>
    <property type="match status" value="1"/>
</dbReference>
<evidence type="ECO:0000256" key="2">
    <source>
        <dbReference type="ARBA" id="ARBA00022723"/>
    </source>
</evidence>
<gene>
    <name evidence="9" type="ORF">P6N53_15240</name>
</gene>
<dbReference type="Pfam" id="PF00384">
    <property type="entry name" value="Molybdopterin"/>
    <property type="match status" value="1"/>
</dbReference>
<dbReference type="Gene3D" id="3.30.70.20">
    <property type="match status" value="1"/>
</dbReference>
<keyword evidence="10" id="KW-1185">Reference proteome</keyword>
<dbReference type="InterPro" id="IPR006656">
    <property type="entry name" value="Mopterin_OxRdtase"/>
</dbReference>
<keyword evidence="1" id="KW-0004">4Fe-4S</keyword>
<dbReference type="GO" id="GO:0051539">
    <property type="term" value="F:4 iron, 4 sulfur cluster binding"/>
    <property type="evidence" value="ECO:0007669"/>
    <property type="project" value="UniProtKB-KW"/>
</dbReference>
<dbReference type="InterPro" id="IPR036188">
    <property type="entry name" value="FAD/NAD-bd_sf"/>
</dbReference>
<dbReference type="SUPFAM" id="SSF46548">
    <property type="entry name" value="alpha-helical ferredoxin"/>
    <property type="match status" value="1"/>
</dbReference>
<feature type="domain" description="4Fe-4S ferredoxin-type" evidence="7">
    <location>
        <begin position="613"/>
        <end position="646"/>
    </location>
</feature>